<name>A0A2K3JQ83_TRIPR</name>
<feature type="compositionally biased region" description="Polar residues" evidence="1">
    <location>
        <begin position="16"/>
        <end position="51"/>
    </location>
</feature>
<dbReference type="AlphaFoldDB" id="A0A2K3JQ83"/>
<dbReference type="EMBL" id="ASHM01074049">
    <property type="protein sequence ID" value="PNX56190.1"/>
    <property type="molecule type" value="Genomic_DNA"/>
</dbReference>
<reference evidence="2 3" key="2">
    <citation type="journal article" date="2017" name="Front. Plant Sci.">
        <title>Gene Classification and Mining of Molecular Markers Useful in Red Clover (Trifolium pratense) Breeding.</title>
        <authorList>
            <person name="Istvanek J."/>
            <person name="Dluhosova J."/>
            <person name="Dluhos P."/>
            <person name="Patkova L."/>
            <person name="Nedelnik J."/>
            <person name="Repkova J."/>
        </authorList>
    </citation>
    <scope>NUCLEOTIDE SEQUENCE [LARGE SCALE GENOMIC DNA]</scope>
    <source>
        <strain evidence="3">cv. Tatra</strain>
        <tissue evidence="2">Young leaves</tissue>
    </source>
</reference>
<evidence type="ECO:0000256" key="1">
    <source>
        <dbReference type="SAM" id="MobiDB-lite"/>
    </source>
</evidence>
<protein>
    <submittedName>
        <fullName evidence="2">Uncharacterized protein</fullName>
    </submittedName>
</protein>
<evidence type="ECO:0000313" key="3">
    <source>
        <dbReference type="Proteomes" id="UP000236291"/>
    </source>
</evidence>
<accession>A0A2K3JQ83</accession>
<comment type="caution">
    <text evidence="2">The sequence shown here is derived from an EMBL/GenBank/DDBJ whole genome shotgun (WGS) entry which is preliminary data.</text>
</comment>
<sequence length="68" mass="7718">LATPPTQNRRSRHHTTPFSNLTQPPPSQLRTVTTTPHQHPRNTSNSEPSQSPRHHPYLKYDTATTIPT</sequence>
<feature type="region of interest" description="Disordered" evidence="1">
    <location>
        <begin position="1"/>
        <end position="68"/>
    </location>
</feature>
<evidence type="ECO:0000313" key="2">
    <source>
        <dbReference type="EMBL" id="PNX56190.1"/>
    </source>
</evidence>
<proteinExistence type="predicted"/>
<dbReference type="Proteomes" id="UP000236291">
    <property type="component" value="Unassembled WGS sequence"/>
</dbReference>
<gene>
    <name evidence="2" type="ORF">L195_g049753</name>
</gene>
<organism evidence="2 3">
    <name type="scientific">Trifolium pratense</name>
    <name type="common">Red clover</name>
    <dbReference type="NCBI Taxonomy" id="57577"/>
    <lineage>
        <taxon>Eukaryota</taxon>
        <taxon>Viridiplantae</taxon>
        <taxon>Streptophyta</taxon>
        <taxon>Embryophyta</taxon>
        <taxon>Tracheophyta</taxon>
        <taxon>Spermatophyta</taxon>
        <taxon>Magnoliopsida</taxon>
        <taxon>eudicotyledons</taxon>
        <taxon>Gunneridae</taxon>
        <taxon>Pentapetalae</taxon>
        <taxon>rosids</taxon>
        <taxon>fabids</taxon>
        <taxon>Fabales</taxon>
        <taxon>Fabaceae</taxon>
        <taxon>Papilionoideae</taxon>
        <taxon>50 kb inversion clade</taxon>
        <taxon>NPAAA clade</taxon>
        <taxon>Hologalegina</taxon>
        <taxon>IRL clade</taxon>
        <taxon>Trifolieae</taxon>
        <taxon>Trifolium</taxon>
    </lineage>
</organism>
<reference evidence="2 3" key="1">
    <citation type="journal article" date="2014" name="Am. J. Bot.">
        <title>Genome assembly and annotation for red clover (Trifolium pratense; Fabaceae).</title>
        <authorList>
            <person name="Istvanek J."/>
            <person name="Jaros M."/>
            <person name="Krenek A."/>
            <person name="Repkova J."/>
        </authorList>
    </citation>
    <scope>NUCLEOTIDE SEQUENCE [LARGE SCALE GENOMIC DNA]</scope>
    <source>
        <strain evidence="3">cv. Tatra</strain>
        <tissue evidence="2">Young leaves</tissue>
    </source>
</reference>
<feature type="non-terminal residue" evidence="2">
    <location>
        <position position="1"/>
    </location>
</feature>